<dbReference type="Proteomes" id="UP000272400">
    <property type="component" value="Unassembled WGS sequence"/>
</dbReference>
<keyword evidence="3" id="KW-1185">Reference proteome</keyword>
<gene>
    <name evidence="2" type="ORF">EDD29_0526</name>
</gene>
<dbReference type="InterPro" id="IPR018647">
    <property type="entry name" value="SLFN_3-like_DNA/RNA_helicase"/>
</dbReference>
<dbReference type="OrthoDB" id="3193269at2"/>
<sequence>MSMIDRPERGNRNGVDSFVWAGRVVELKRHLADAPDEFVARCTRRYAAAGYGDVGFSEAQSWRNSWPALVELCERAGLADWTIYLEYGTPGGSSRFDALLLSSAPDGRSVLTIVELKQWTDTTVLSDLRVLRSDGVEAVHPVNQVKAYLAFIENWSPSADLRCRGVVLLHNAEAKETASLSGGQTEIPVLGKAALQADVPEEALRKRLGLSGHRPPHERQVSAMTDIVWRPGRKMLDSLSSVLEKNSAFILIGDQQEALLKINAAIDRALRSGQKAVIAVGGGPGSGKTVIATRVLAHLAGRADVSPLYLSASGTLRKQMQQAAAGVEGARDLFRGTDTALSPGGASRRVVLLDEGQRLIWRPPGSGPLNHIIGRSQAVVVFLDERQVIRPKEGVTVEEIGDHARHQRAEFEMISLSGCFRCGGSRAYGGWINDLLYETPSPWIGADYDLGASRDPRQLQSWIDSHVDRGSPSRIAAGFCWPWGEARDPLPEDVAIEWDDDAGVRHGWSAPWNARRATAEAPVSQFWATGRNGHRQIGCVYTAQGLEYDYGGVIMGGDLVRRGDRWEARPGKSHDKDLMHLDRDRYLPLALNIYRILLTRGMKGTRIYSTDPETQTFLADLIPANGG</sequence>
<evidence type="ECO:0000313" key="3">
    <source>
        <dbReference type="Proteomes" id="UP000272400"/>
    </source>
</evidence>
<evidence type="ECO:0000313" key="2">
    <source>
        <dbReference type="EMBL" id="ROO83037.1"/>
    </source>
</evidence>
<name>A0A3N1CNX8_9ACTN</name>
<comment type="caution">
    <text evidence="2">The sequence shown here is derived from an EMBL/GenBank/DDBJ whole genome shotgun (WGS) entry which is preliminary data.</text>
</comment>
<dbReference type="EMBL" id="RJKE01000001">
    <property type="protein sequence ID" value="ROO83037.1"/>
    <property type="molecule type" value="Genomic_DNA"/>
</dbReference>
<dbReference type="Pfam" id="PF09848">
    <property type="entry name" value="SLFN-g3_helicase"/>
    <property type="match status" value="1"/>
</dbReference>
<feature type="domain" description="Schlafen group 3-like DNA/RNA helicase" evidence="1">
    <location>
        <begin position="275"/>
        <end position="611"/>
    </location>
</feature>
<proteinExistence type="predicted"/>
<evidence type="ECO:0000259" key="1">
    <source>
        <dbReference type="Pfam" id="PF09848"/>
    </source>
</evidence>
<accession>A0A3N1CNX8</accession>
<dbReference type="InterPro" id="IPR027417">
    <property type="entry name" value="P-loop_NTPase"/>
</dbReference>
<reference evidence="2 3" key="1">
    <citation type="submission" date="2018-11" db="EMBL/GenBank/DDBJ databases">
        <title>Sequencing the genomes of 1000 actinobacteria strains.</title>
        <authorList>
            <person name="Klenk H.-P."/>
        </authorList>
    </citation>
    <scope>NUCLEOTIDE SEQUENCE [LARGE SCALE GENOMIC DNA]</scope>
    <source>
        <strain evidence="2 3">DSM 44254</strain>
    </source>
</reference>
<dbReference type="AlphaFoldDB" id="A0A3N1CNX8"/>
<dbReference type="SUPFAM" id="SSF52540">
    <property type="entry name" value="P-loop containing nucleoside triphosphate hydrolases"/>
    <property type="match status" value="1"/>
</dbReference>
<protein>
    <recommendedName>
        <fullName evidence="1">Schlafen group 3-like DNA/RNA helicase domain-containing protein</fullName>
    </recommendedName>
</protein>
<organism evidence="2 3">
    <name type="scientific">Actinocorallia herbida</name>
    <dbReference type="NCBI Taxonomy" id="58109"/>
    <lineage>
        <taxon>Bacteria</taxon>
        <taxon>Bacillati</taxon>
        <taxon>Actinomycetota</taxon>
        <taxon>Actinomycetes</taxon>
        <taxon>Streptosporangiales</taxon>
        <taxon>Thermomonosporaceae</taxon>
        <taxon>Actinocorallia</taxon>
    </lineage>
</organism>